<organism evidence="2 3">
    <name type="scientific">Paenibacillus terrae</name>
    <dbReference type="NCBI Taxonomy" id="159743"/>
    <lineage>
        <taxon>Bacteria</taxon>
        <taxon>Bacillati</taxon>
        <taxon>Bacillota</taxon>
        <taxon>Bacilli</taxon>
        <taxon>Bacillales</taxon>
        <taxon>Paenibacillaceae</taxon>
        <taxon>Paenibacillus</taxon>
    </lineage>
</organism>
<feature type="transmembrane region" description="Helical" evidence="1">
    <location>
        <begin position="21"/>
        <end position="47"/>
    </location>
</feature>
<dbReference type="PANTHER" id="PTHR36833:SF1">
    <property type="entry name" value="INTEGRAL MEMBRANE TRANSPORT PROTEIN"/>
    <property type="match status" value="1"/>
</dbReference>
<proteinExistence type="predicted"/>
<feature type="transmembrane region" description="Helical" evidence="1">
    <location>
        <begin position="142"/>
        <end position="163"/>
    </location>
</feature>
<accession>A0A0D7X296</accession>
<feature type="transmembrane region" description="Helical" evidence="1">
    <location>
        <begin position="193"/>
        <end position="210"/>
    </location>
</feature>
<keyword evidence="1" id="KW-0812">Transmembrane</keyword>
<evidence type="ECO:0000313" key="3">
    <source>
        <dbReference type="Proteomes" id="UP000032534"/>
    </source>
</evidence>
<comment type="caution">
    <text evidence="2">The sequence shown here is derived from an EMBL/GenBank/DDBJ whole genome shotgun (WGS) entry which is preliminary data.</text>
</comment>
<dbReference type="PATRIC" id="fig|159743.3.peg.2459"/>
<keyword evidence="1" id="KW-0472">Membrane</keyword>
<evidence type="ECO:0000256" key="1">
    <source>
        <dbReference type="SAM" id="Phobius"/>
    </source>
</evidence>
<dbReference type="OrthoDB" id="9788195at2"/>
<dbReference type="Pfam" id="PF06182">
    <property type="entry name" value="ABC2_membrane_6"/>
    <property type="match status" value="1"/>
</dbReference>
<dbReference type="PANTHER" id="PTHR36833">
    <property type="entry name" value="SLR0610 PROTEIN-RELATED"/>
    <property type="match status" value="1"/>
</dbReference>
<dbReference type="Proteomes" id="UP000032534">
    <property type="component" value="Unassembled WGS sequence"/>
</dbReference>
<evidence type="ECO:0008006" key="4">
    <source>
        <dbReference type="Google" id="ProtNLM"/>
    </source>
</evidence>
<reference evidence="2 3" key="1">
    <citation type="submission" date="2014-11" db="EMBL/GenBank/DDBJ databases">
        <title>Draft Genome Sequences of Paenibacillus polymyxa NRRL B-30509 and Paenibacillus terrae NRRL B-30644, Strains from a Poultry Environment that Produce Tridecaptin A and Paenicidins.</title>
        <authorList>
            <person name="van Belkum M.J."/>
            <person name="Lohans C.T."/>
            <person name="Vederas J.C."/>
        </authorList>
    </citation>
    <scope>NUCLEOTIDE SEQUENCE [LARGE SCALE GENOMIC DNA]</scope>
    <source>
        <strain evidence="2 3">NRRL B-30644</strain>
    </source>
</reference>
<dbReference type="InterPro" id="IPR010390">
    <property type="entry name" value="ABC-2_transporter-like"/>
</dbReference>
<keyword evidence="3" id="KW-1185">Reference proteome</keyword>
<feature type="transmembrane region" description="Helical" evidence="1">
    <location>
        <begin position="230"/>
        <end position="253"/>
    </location>
</feature>
<feature type="transmembrane region" description="Helical" evidence="1">
    <location>
        <begin position="103"/>
        <end position="130"/>
    </location>
</feature>
<feature type="transmembrane region" description="Helical" evidence="1">
    <location>
        <begin position="59"/>
        <end position="83"/>
    </location>
</feature>
<keyword evidence="1" id="KW-1133">Transmembrane helix</keyword>
<gene>
    <name evidence="2" type="ORF">QD47_11045</name>
</gene>
<dbReference type="EMBL" id="JTHP01000018">
    <property type="protein sequence ID" value="KJD45535.1"/>
    <property type="molecule type" value="Genomic_DNA"/>
</dbReference>
<dbReference type="AlphaFoldDB" id="A0A0D7X296"/>
<evidence type="ECO:0000313" key="2">
    <source>
        <dbReference type="EMBL" id="KJD45535.1"/>
    </source>
</evidence>
<sequence>MRVFFTIIKYVYRSSFEYLGAFLGGIVAQWFSYSISILMLFLMVWNFGSLAGWESTEIIFMYAVWLLTYALGASFTTHMCRGFPNMAINGQLDEAYTRPMSPFFYVMATTYNAGFISHISLSIGVLVYSIAQLGISWTVLHWLWFVIVIISGAVINACMMLICDMPAIRTRSKSPTSMFYSEVRGFTQYPITIYPRAIVFVFTTILPFGFTSYYPIQVLLGKEDGIMPQITMWLAPIVAVLLVGITALCWQVLSSKYESAGT</sequence>
<protein>
    <recommendedName>
        <fullName evidence="4">ABC transporter permease</fullName>
    </recommendedName>
</protein>
<name>A0A0D7X296_9BACL</name>